<organism evidence="5 6">
    <name type="scientific">Dentipellis fragilis</name>
    <dbReference type="NCBI Taxonomy" id="205917"/>
    <lineage>
        <taxon>Eukaryota</taxon>
        <taxon>Fungi</taxon>
        <taxon>Dikarya</taxon>
        <taxon>Basidiomycota</taxon>
        <taxon>Agaricomycotina</taxon>
        <taxon>Agaricomycetes</taxon>
        <taxon>Russulales</taxon>
        <taxon>Hericiaceae</taxon>
        <taxon>Dentipellis</taxon>
    </lineage>
</organism>
<feature type="domain" description="DEP" evidence="4">
    <location>
        <begin position="479"/>
        <end position="563"/>
    </location>
</feature>
<name>A0A4Y9YG82_9AGAM</name>
<proteinExistence type="predicted"/>
<evidence type="ECO:0000259" key="3">
    <source>
        <dbReference type="PROSITE" id="PS50132"/>
    </source>
</evidence>
<feature type="compositionally biased region" description="Basic and acidic residues" evidence="2">
    <location>
        <begin position="590"/>
        <end position="601"/>
    </location>
</feature>
<dbReference type="InterPro" id="IPR036305">
    <property type="entry name" value="RGS_sf"/>
</dbReference>
<accession>A0A4Y9YG82</accession>
<dbReference type="SUPFAM" id="SSF48097">
    <property type="entry name" value="Regulator of G-protein signaling, RGS"/>
    <property type="match status" value="1"/>
</dbReference>
<dbReference type="InterPro" id="IPR058855">
    <property type="entry name" value="RGS1/SST2-like_Fungal-DR"/>
</dbReference>
<dbReference type="Proteomes" id="UP000298327">
    <property type="component" value="Unassembled WGS sequence"/>
</dbReference>
<gene>
    <name evidence="5" type="ORF">EVG20_g7323</name>
</gene>
<dbReference type="GO" id="GO:0035556">
    <property type="term" value="P:intracellular signal transduction"/>
    <property type="evidence" value="ECO:0007669"/>
    <property type="project" value="InterPro"/>
</dbReference>
<evidence type="ECO:0000313" key="5">
    <source>
        <dbReference type="EMBL" id="TFY60713.1"/>
    </source>
</evidence>
<feature type="region of interest" description="Disordered" evidence="2">
    <location>
        <begin position="854"/>
        <end position="879"/>
    </location>
</feature>
<dbReference type="EMBL" id="SEOQ01000548">
    <property type="protein sequence ID" value="TFY60713.1"/>
    <property type="molecule type" value="Genomic_DNA"/>
</dbReference>
<dbReference type="InterPro" id="IPR000591">
    <property type="entry name" value="DEP_dom"/>
</dbReference>
<feature type="region of interest" description="Disordered" evidence="2">
    <location>
        <begin position="829"/>
        <end position="848"/>
    </location>
</feature>
<feature type="region of interest" description="Disordered" evidence="2">
    <location>
        <begin position="1"/>
        <end position="99"/>
    </location>
</feature>
<dbReference type="PANTHER" id="PTHR10845">
    <property type="entry name" value="REGULATOR OF G PROTEIN SIGNALING"/>
    <property type="match status" value="1"/>
</dbReference>
<dbReference type="SMART" id="SM00049">
    <property type="entry name" value="DEP"/>
    <property type="match status" value="2"/>
</dbReference>
<dbReference type="PANTHER" id="PTHR10845:SF192">
    <property type="entry name" value="DOUBLE HIT, ISOFORM B"/>
    <property type="match status" value="1"/>
</dbReference>
<feature type="compositionally biased region" description="Polar residues" evidence="2">
    <location>
        <begin position="579"/>
        <end position="588"/>
    </location>
</feature>
<feature type="domain" description="RGS" evidence="3">
    <location>
        <begin position="640"/>
        <end position="812"/>
    </location>
</feature>
<evidence type="ECO:0000256" key="1">
    <source>
        <dbReference type="ARBA" id="ARBA00022700"/>
    </source>
</evidence>
<keyword evidence="6" id="KW-1185">Reference proteome</keyword>
<evidence type="ECO:0000259" key="4">
    <source>
        <dbReference type="PROSITE" id="PS50186"/>
    </source>
</evidence>
<evidence type="ECO:0000313" key="6">
    <source>
        <dbReference type="Proteomes" id="UP000298327"/>
    </source>
</evidence>
<dbReference type="PROSITE" id="PS50132">
    <property type="entry name" value="RGS"/>
    <property type="match status" value="1"/>
</dbReference>
<dbReference type="CDD" id="cd08708">
    <property type="entry name" value="RGS_FLBA"/>
    <property type="match status" value="1"/>
</dbReference>
<dbReference type="Pfam" id="PF00615">
    <property type="entry name" value="RGS"/>
    <property type="match status" value="1"/>
</dbReference>
<sequence>MNVVDQPRAPPSQGGRRAAGCGGVTTQDSRRGEARSVIPGHTAAKPGAGARGRVGARIRASPGLVRRTQGTSGVGAGEAGEKGASGRSGTGRDCWSREVEDGTGLAVALQSRRRVAGRQQRQQEQEQEQGVDEHAGGSRTAGRTEEKLEAADDQGLNETSRVPVWSMRKRQGPWEHPGEKGREGARRCQRNCHGSCLPSSYHLPSSVPLLPFRLSFLFPSRPFPPWPLRQSPASFPMPATSAVDPAASSSHMMKTTKRGRPFLKDTLDLFATLIVSLQLTTHKQFFRTFPNSFTTDEAALNLASLKFSQSNRGPDPREPSRVITTTTTTTFSMTRDMAKAMSQHFMDARLIENAADPSSNLFKERGVYVLTPKGLHVLERFISRNGINGDHLGHVFATQPICMKLLHLERRSVDDEIIVSQSVITALFRRFVGRQANYAPAAGSQQDPTAAYTERSRGIQLMDVPDKQPAASRAPVSQKYCFAALAALEWLCDFTSVVGREEAAEMAAQFVRFGLITLVSDKRKNNDSAIIFTVRGTAPGGNSPVSQTGEFRCTAKAIYRITDEGIRVARWDSARGTVDSPNSSTANVTKAERSSTDDRDTAAGASNGDARIHRRISIAERMNAGYEHDKRHGKESNTERLRFIIDSPQLRSLFREFLRDNFCEENLSFWLEVEDFKRKFNITSSASSNLVHPSQVAKGTPGQLAMEQHHEALIQQAYTIYHTYLAPSSQCELNIDHGLRNELSAYLSEVMQGLTGAPFKGKLEQEQLSAFNATQLQTMIRLYERIQTHVFRLMATDSVPKFTKTAKFVALRSKNDDYDFLDSDVHYMSNSGPSVPPGLDPDAEEVGGAYVTVSQQASEGRPLQQRERDHRTWNDRPST</sequence>
<dbReference type="Gene3D" id="1.10.167.10">
    <property type="entry name" value="Regulator of G-protein Signalling 4, domain 2"/>
    <property type="match status" value="1"/>
</dbReference>
<dbReference type="SMART" id="SM00315">
    <property type="entry name" value="RGS"/>
    <property type="match status" value="1"/>
</dbReference>
<dbReference type="OrthoDB" id="196547at2759"/>
<dbReference type="Gene3D" id="1.10.10.10">
    <property type="entry name" value="Winged helix-like DNA-binding domain superfamily/Winged helix DNA-binding domain"/>
    <property type="match status" value="2"/>
</dbReference>
<dbReference type="PROSITE" id="PS50186">
    <property type="entry name" value="DEP"/>
    <property type="match status" value="1"/>
</dbReference>
<dbReference type="InterPro" id="IPR036390">
    <property type="entry name" value="WH_DNA-bd_sf"/>
</dbReference>
<evidence type="ECO:0000256" key="2">
    <source>
        <dbReference type="SAM" id="MobiDB-lite"/>
    </source>
</evidence>
<protein>
    <recommendedName>
        <fullName evidence="7">RGS domain-containing protein</fullName>
    </recommendedName>
</protein>
<feature type="compositionally biased region" description="Basic and acidic residues" evidence="2">
    <location>
        <begin position="131"/>
        <end position="150"/>
    </location>
</feature>
<feature type="region of interest" description="Disordered" evidence="2">
    <location>
        <begin position="111"/>
        <end position="163"/>
    </location>
</feature>
<dbReference type="SUPFAM" id="SSF46785">
    <property type="entry name" value="Winged helix' DNA-binding domain"/>
    <property type="match status" value="1"/>
</dbReference>
<dbReference type="STRING" id="205917.A0A4Y9YG82"/>
<keyword evidence="1" id="KW-0734">Signal transduction inhibitor</keyword>
<dbReference type="CDD" id="cd04450">
    <property type="entry name" value="DEP_RGS7-like"/>
    <property type="match status" value="1"/>
</dbReference>
<dbReference type="InterPro" id="IPR044926">
    <property type="entry name" value="RGS_subdomain_2"/>
</dbReference>
<feature type="region of interest" description="Disordered" evidence="2">
    <location>
        <begin position="577"/>
        <end position="610"/>
    </location>
</feature>
<feature type="compositionally biased region" description="Low complexity" evidence="2">
    <location>
        <begin position="43"/>
        <end position="60"/>
    </location>
</feature>
<dbReference type="AlphaFoldDB" id="A0A4Y9YG82"/>
<dbReference type="Pfam" id="PF25889">
    <property type="entry name" value="WHD_Fungal_DR"/>
    <property type="match status" value="1"/>
</dbReference>
<dbReference type="InterPro" id="IPR016137">
    <property type="entry name" value="RGS"/>
</dbReference>
<dbReference type="GO" id="GO:0009968">
    <property type="term" value="P:negative regulation of signal transduction"/>
    <property type="evidence" value="ECO:0007669"/>
    <property type="project" value="UniProtKB-KW"/>
</dbReference>
<evidence type="ECO:0008006" key="7">
    <source>
        <dbReference type="Google" id="ProtNLM"/>
    </source>
</evidence>
<comment type="caution">
    <text evidence="5">The sequence shown here is derived from an EMBL/GenBank/DDBJ whole genome shotgun (WGS) entry which is preliminary data.</text>
</comment>
<feature type="compositionally biased region" description="Basic and acidic residues" evidence="2">
    <location>
        <begin position="864"/>
        <end position="879"/>
    </location>
</feature>
<reference evidence="5 6" key="1">
    <citation type="submission" date="2019-02" db="EMBL/GenBank/DDBJ databases">
        <title>Genome sequencing of the rare red list fungi Dentipellis fragilis.</title>
        <authorList>
            <person name="Buettner E."/>
            <person name="Kellner H."/>
        </authorList>
    </citation>
    <scope>NUCLEOTIDE SEQUENCE [LARGE SCALE GENOMIC DNA]</scope>
    <source>
        <strain evidence="5 6">DSM 105465</strain>
    </source>
</reference>
<dbReference type="InterPro" id="IPR036388">
    <property type="entry name" value="WH-like_DNA-bd_sf"/>
</dbReference>